<evidence type="ECO:0008006" key="3">
    <source>
        <dbReference type="Google" id="ProtNLM"/>
    </source>
</evidence>
<dbReference type="AlphaFoldDB" id="W4LQX6"/>
<keyword evidence="2" id="KW-1185">Reference proteome</keyword>
<gene>
    <name evidence="1" type="ORF">ETSY1_13695</name>
</gene>
<reference evidence="1 2" key="1">
    <citation type="journal article" date="2014" name="Nature">
        <title>An environmental bacterial taxon with a large and distinct metabolic repertoire.</title>
        <authorList>
            <person name="Wilson M.C."/>
            <person name="Mori T."/>
            <person name="Ruckert C."/>
            <person name="Uria A.R."/>
            <person name="Helf M.J."/>
            <person name="Takada K."/>
            <person name="Gernert C."/>
            <person name="Steffens U.A."/>
            <person name="Heycke N."/>
            <person name="Schmitt S."/>
            <person name="Rinke C."/>
            <person name="Helfrich E.J."/>
            <person name="Brachmann A.O."/>
            <person name="Gurgui C."/>
            <person name="Wakimoto T."/>
            <person name="Kracht M."/>
            <person name="Crusemann M."/>
            <person name="Hentschel U."/>
            <person name="Abe I."/>
            <person name="Matsunaga S."/>
            <person name="Kalinowski J."/>
            <person name="Takeyama H."/>
            <person name="Piel J."/>
        </authorList>
    </citation>
    <scope>NUCLEOTIDE SEQUENCE [LARGE SCALE GENOMIC DNA]</scope>
    <source>
        <strain evidence="2">TSY1</strain>
    </source>
</reference>
<evidence type="ECO:0000313" key="2">
    <source>
        <dbReference type="Proteomes" id="UP000019141"/>
    </source>
</evidence>
<dbReference type="Proteomes" id="UP000019141">
    <property type="component" value="Unassembled WGS sequence"/>
</dbReference>
<name>W4LQX6_ENTF1</name>
<proteinExistence type="predicted"/>
<protein>
    <recommendedName>
        <fullName evidence="3">PilZ domain-containing protein</fullName>
    </recommendedName>
</protein>
<accession>W4LQX6</accession>
<organism evidence="1 2">
    <name type="scientific">Entotheonella factor</name>
    <dbReference type="NCBI Taxonomy" id="1429438"/>
    <lineage>
        <taxon>Bacteria</taxon>
        <taxon>Pseudomonadati</taxon>
        <taxon>Nitrospinota/Tectimicrobiota group</taxon>
        <taxon>Candidatus Tectimicrobiota</taxon>
        <taxon>Candidatus Entotheonellia</taxon>
        <taxon>Candidatus Entotheonellales</taxon>
        <taxon>Candidatus Entotheonellaceae</taxon>
        <taxon>Candidatus Entotheonella</taxon>
    </lineage>
</organism>
<comment type="caution">
    <text evidence="1">The sequence shown here is derived from an EMBL/GenBank/DDBJ whole genome shotgun (WGS) entry which is preliminary data.</text>
</comment>
<evidence type="ECO:0000313" key="1">
    <source>
        <dbReference type="EMBL" id="ETW99781.1"/>
    </source>
</evidence>
<sequence>MEKREYDRKLLDPIHVTDIQVIDRFITLARYGTVLNASATGLLIEIQRNDLSPEFQDHELTLDNIKGDDVMMKVVEMSLEIDGKIIRAHETAKGSYEMAIDFAANAPAYWRECFAELLPQQGELSRIQHAYLN</sequence>
<dbReference type="HOGENOM" id="CLU_1933913_0_0_7"/>
<dbReference type="EMBL" id="AZHW01000403">
    <property type="protein sequence ID" value="ETW99781.1"/>
    <property type="molecule type" value="Genomic_DNA"/>
</dbReference>